<evidence type="ECO:0000313" key="3">
    <source>
        <dbReference type="EMBL" id="XCD07119.1"/>
    </source>
</evidence>
<proteinExistence type="predicted"/>
<dbReference type="InterPro" id="IPR014131">
    <property type="entry name" value="Chlamydia_phage_Vp3"/>
</dbReference>
<evidence type="ECO:0000256" key="1">
    <source>
        <dbReference type="SAM" id="MobiDB-lite"/>
    </source>
</evidence>
<name>A0AAU8B026_9VIRU</name>
<accession>A0AAU8B026</accession>
<dbReference type="EMBL" id="PP511576">
    <property type="protein sequence ID" value="XCD05557.1"/>
    <property type="molecule type" value="Genomic_DNA"/>
</dbReference>
<evidence type="ECO:0000313" key="2">
    <source>
        <dbReference type="EMBL" id="XCD05557.1"/>
    </source>
</evidence>
<organism evidence="2">
    <name type="scientific">Dulem virus 129</name>
    <dbReference type="NCBI Taxonomy" id="3145606"/>
    <lineage>
        <taxon>Viruses</taxon>
        <taxon>Monodnaviria</taxon>
        <taxon>Sangervirae</taxon>
        <taxon>Phixviricota</taxon>
        <taxon>Malgrandaviricetes</taxon>
        <taxon>Petitvirales</taxon>
        <taxon>Microviridae</taxon>
        <taxon>Microvirus</taxon>
    </lineage>
</organism>
<feature type="region of interest" description="Disordered" evidence="1">
    <location>
        <begin position="143"/>
        <end position="168"/>
    </location>
</feature>
<feature type="compositionally biased region" description="Polar residues" evidence="1">
    <location>
        <begin position="158"/>
        <end position="168"/>
    </location>
</feature>
<reference evidence="2" key="1">
    <citation type="submission" date="2024-03" db="EMBL/GenBank/DDBJ databases">
        <title>Diverse circular DNA viruses in blood, oral, and fecal samples of captive lemurs.</title>
        <authorList>
            <person name="Paietta E.N."/>
            <person name="Kraberger S."/>
            <person name="Lund M.C."/>
            <person name="Custer J.M."/>
            <person name="Vargas K.M."/>
            <person name="Ehmke E.E."/>
            <person name="Yoder A.D."/>
            <person name="Varsani A."/>
        </authorList>
    </citation>
    <scope>NUCLEOTIDE SEQUENCE</scope>
    <source>
        <strain evidence="2">Duke_24FS_105</strain>
        <strain evidence="3">Duke_26_84</strain>
    </source>
</reference>
<sequence length="168" mass="18666">MQPTLSNLFSTQFQDHKRIFQNPGSGERILYTSRLNEDGTIDLVPSGKDNLYASIQSHKDSCDIHVLLARYANGDVDALSRAQGAYGDFSQMPTTYAELLNSVIQGEAMFNSLPVEVREKFDHSFEKFMVSMDDMPSFLEKMGYKQDTPPAAEPSVEVATSKNVGGDE</sequence>
<protein>
    <submittedName>
        <fullName evidence="2">Internal scaffolding protein</fullName>
    </submittedName>
</protein>
<dbReference type="Pfam" id="PF09675">
    <property type="entry name" value="Chlamy_scaf"/>
    <property type="match status" value="1"/>
</dbReference>
<dbReference type="EMBL" id="PP511754">
    <property type="protein sequence ID" value="XCD07119.1"/>
    <property type="molecule type" value="Genomic_DNA"/>
</dbReference>